<dbReference type="Pfam" id="PF02374">
    <property type="entry name" value="ArsA_ATPase"/>
    <property type="match status" value="2"/>
</dbReference>
<dbReference type="PANTHER" id="PTHR10803">
    <property type="entry name" value="ARSENICAL PUMP-DRIVING ATPASE ARSENITE-TRANSLOCATING ATPASE"/>
    <property type="match status" value="1"/>
</dbReference>
<accession>A0A1N6SIR2</accession>
<dbReference type="AlphaFoldDB" id="A0A1N6SIR2"/>
<comment type="catalytic activity">
    <reaction evidence="2">
        <text>arsenite(in) + ATP + H2O = arsenite(out) + ADP + phosphate + H(+)</text>
        <dbReference type="Rhea" id="RHEA:11348"/>
        <dbReference type="ChEBI" id="CHEBI:15377"/>
        <dbReference type="ChEBI" id="CHEBI:15378"/>
        <dbReference type="ChEBI" id="CHEBI:29242"/>
        <dbReference type="ChEBI" id="CHEBI:30616"/>
        <dbReference type="ChEBI" id="CHEBI:43474"/>
        <dbReference type="ChEBI" id="CHEBI:456216"/>
        <dbReference type="EC" id="7.3.2.7"/>
    </reaction>
</comment>
<dbReference type="PIRSF" id="PIRSF001327">
    <property type="entry name" value="Arsenical_pump-driving_ATPase"/>
    <property type="match status" value="1"/>
</dbReference>
<name>A0A1N6SIR2_9SPIO</name>
<comment type="similarity">
    <text evidence="1">Belongs to the arsA ATPase family.</text>
</comment>
<sequence>MTKNDTHYIFFSGKGGVGKTTMACATAVHNAQEGNRTLIVTTDPASNLSDVFETEIGHNIRPLGKSRGIDNLWGMEIDPDRATEEYRERILAPMRAVMPENVMKVMEEQFNSPCTTEIASFDRFVDFMSGDDASRAAPGEDGSPGGSAGAAWDVVIFDTAPTGHTLRLLELPVDWSKHIEESARGSGNTCIGPVASIQENKAKYDEATRLLGDPTRTEFTFVLQPEETSIYETRRSSSELAEIGVANTRLIVNGILPEAVCEHPFFRSRYEMQQRHLQQIRSEFSVPLTFMYQRDGEIKGLAGLRHVARDLFAGQDHRPDYLLQADTTENSPESLTDSPSYEEQDSRSLLDTISPVRGKTKALFFTGKGGVGKTTVSCATAFALGRAGFKTLLLTTDPASHIGQVLEQPIGDTITPVQGAENLDAVMIDQEAAVAEYKERILADARRKYSEDMLIAVKEELESPCTEEMAAFDKFMWYVEREEYDLVVFDTAPTGHTLRLLELPFDYADQVGMMVTTTGEGNTAKSETQARFDRIIAQMKDPDRSAFGFVVYPESTPVIEAYRAMVDLRAAGIETQFVVANQVLQKEYCTNDFFRKRRTMQEKYLGKINQRFQLPVTIMPLFETEITGLAMVERAADSLLAGSLQSGTAGDGTRVKTKTVAGG</sequence>
<feature type="region of interest" description="Disordered" evidence="4">
    <location>
        <begin position="326"/>
        <end position="350"/>
    </location>
</feature>
<dbReference type="GO" id="GO:0005524">
    <property type="term" value="F:ATP binding"/>
    <property type="evidence" value="ECO:0007669"/>
    <property type="project" value="UniProtKB-KW"/>
</dbReference>
<evidence type="ECO:0000313" key="7">
    <source>
        <dbReference type="Proteomes" id="UP000186400"/>
    </source>
</evidence>
<evidence type="ECO:0000256" key="4">
    <source>
        <dbReference type="SAM" id="MobiDB-lite"/>
    </source>
</evidence>
<evidence type="ECO:0000256" key="1">
    <source>
        <dbReference type="ARBA" id="ARBA00011040"/>
    </source>
</evidence>
<dbReference type="RefSeq" id="WP_076488658.1">
    <property type="nucleotide sequence ID" value="NZ_FTMS01000008.1"/>
</dbReference>
<dbReference type="InterPro" id="IPR027541">
    <property type="entry name" value="Ars_ATPase"/>
</dbReference>
<keyword evidence="6" id="KW-0067">ATP-binding</keyword>
<dbReference type="OrthoDB" id="9780677at2"/>
<keyword evidence="7" id="KW-1185">Reference proteome</keyword>
<dbReference type="Gene3D" id="3.40.50.300">
    <property type="entry name" value="P-loop containing nucleotide triphosphate hydrolases"/>
    <property type="match status" value="2"/>
</dbReference>
<proteinExistence type="inferred from homology"/>
<evidence type="ECO:0000256" key="3">
    <source>
        <dbReference type="ARBA" id="ARBA00066752"/>
    </source>
</evidence>
<keyword evidence="6" id="KW-0547">Nucleotide-binding</keyword>
<evidence type="ECO:0000256" key="2">
    <source>
        <dbReference type="ARBA" id="ARBA00052296"/>
    </source>
</evidence>
<dbReference type="GO" id="GO:0016887">
    <property type="term" value="F:ATP hydrolysis activity"/>
    <property type="evidence" value="ECO:0007669"/>
    <property type="project" value="InterPro"/>
</dbReference>
<dbReference type="InterPro" id="IPR027417">
    <property type="entry name" value="P-loop_NTPase"/>
</dbReference>
<dbReference type="SUPFAM" id="SSF52540">
    <property type="entry name" value="P-loop containing nucleoside triphosphate hydrolases"/>
    <property type="match status" value="2"/>
</dbReference>
<dbReference type="EMBL" id="FTMS01000008">
    <property type="protein sequence ID" value="SIQ40826.1"/>
    <property type="molecule type" value="Genomic_DNA"/>
</dbReference>
<dbReference type="CDD" id="cd02035">
    <property type="entry name" value="ArsA"/>
    <property type="match status" value="2"/>
</dbReference>
<evidence type="ECO:0000259" key="5">
    <source>
        <dbReference type="Pfam" id="PF02374"/>
    </source>
</evidence>
<dbReference type="InterPro" id="IPR016300">
    <property type="entry name" value="ATPase_ArsA/GET3"/>
</dbReference>
<gene>
    <name evidence="6" type="ORF">SAMN05920897_10895</name>
</gene>
<dbReference type="GO" id="GO:0015446">
    <property type="term" value="F:ATPase-coupled arsenite transmembrane transporter activity"/>
    <property type="evidence" value="ECO:0007669"/>
    <property type="project" value="UniProtKB-EC"/>
</dbReference>
<dbReference type="NCBIfam" id="TIGR00345">
    <property type="entry name" value="GET3_arsA_TRC40"/>
    <property type="match status" value="2"/>
</dbReference>
<feature type="domain" description="ArsA/GET3 Anion-transporting ATPase-like" evidence="5">
    <location>
        <begin position="360"/>
        <end position="639"/>
    </location>
</feature>
<evidence type="ECO:0000313" key="6">
    <source>
        <dbReference type="EMBL" id="SIQ40826.1"/>
    </source>
</evidence>
<protein>
    <recommendedName>
        <fullName evidence="3">arsenite-transporting ATPase</fullName>
        <ecNumber evidence="3">7.3.2.7</ecNumber>
    </recommendedName>
</protein>
<organism evidence="6 7">
    <name type="scientific">Alkalispirochaeta americana</name>
    <dbReference type="NCBI Taxonomy" id="159291"/>
    <lineage>
        <taxon>Bacteria</taxon>
        <taxon>Pseudomonadati</taxon>
        <taxon>Spirochaetota</taxon>
        <taxon>Spirochaetia</taxon>
        <taxon>Spirochaetales</taxon>
        <taxon>Spirochaetaceae</taxon>
        <taxon>Alkalispirochaeta</taxon>
    </lineage>
</organism>
<dbReference type="PANTHER" id="PTHR10803:SF3">
    <property type="entry name" value="ATPASE GET3"/>
    <property type="match status" value="1"/>
</dbReference>
<dbReference type="InterPro" id="IPR025723">
    <property type="entry name" value="ArsA/GET3_ATPase-like"/>
</dbReference>
<dbReference type="EC" id="7.3.2.7" evidence="3"/>
<dbReference type="Proteomes" id="UP000186400">
    <property type="component" value="Unassembled WGS sequence"/>
</dbReference>
<feature type="domain" description="ArsA/GET3 Anion-transporting ATPase-like" evidence="5">
    <location>
        <begin position="7"/>
        <end position="311"/>
    </location>
</feature>
<dbReference type="STRING" id="159291.SAMN05920897_10895"/>
<reference evidence="6 7" key="1">
    <citation type="submission" date="2017-01" db="EMBL/GenBank/DDBJ databases">
        <authorList>
            <person name="Mah S.A."/>
            <person name="Swanson W.J."/>
            <person name="Moy G.W."/>
            <person name="Vacquier V.D."/>
        </authorList>
    </citation>
    <scope>NUCLEOTIDE SEQUENCE [LARGE SCALE GENOMIC DNA]</scope>
    <source>
        <strain evidence="6 7">ASpG1</strain>
    </source>
</reference>